<comment type="subcellular location">
    <subcellularLocation>
        <location evidence="1">Secreted</location>
    </subcellularLocation>
</comment>
<dbReference type="EC" id="3.2.1.67" evidence="13"/>
<dbReference type="GO" id="GO:0004650">
    <property type="term" value="F:polygalacturonase activity"/>
    <property type="evidence" value="ECO:0007669"/>
    <property type="project" value="InterPro"/>
</dbReference>
<evidence type="ECO:0000256" key="13">
    <source>
        <dbReference type="ARBA" id="ARBA00038933"/>
    </source>
</evidence>
<keyword evidence="17" id="KW-1185">Reference proteome</keyword>
<evidence type="ECO:0000256" key="11">
    <source>
        <dbReference type="ARBA" id="ARBA00023326"/>
    </source>
</evidence>
<keyword evidence="4" id="KW-0732">Signal</keyword>
<evidence type="ECO:0000256" key="15">
    <source>
        <dbReference type="RuleBase" id="RU361169"/>
    </source>
</evidence>
<dbReference type="PANTHER" id="PTHR31736">
    <property type="match status" value="1"/>
</dbReference>
<dbReference type="InterPro" id="IPR000743">
    <property type="entry name" value="Glyco_hydro_28"/>
</dbReference>
<evidence type="ECO:0000256" key="4">
    <source>
        <dbReference type="ARBA" id="ARBA00022729"/>
    </source>
</evidence>
<dbReference type="OrthoDB" id="187139at2759"/>
<comment type="function">
    <text evidence="12">Specific in hydrolyzing the terminal glycosidic bond of polygalacturonic acid and oligogalacturonates.</text>
</comment>
<accession>A0A9P7KII6</accession>
<evidence type="ECO:0000256" key="1">
    <source>
        <dbReference type="ARBA" id="ARBA00004613"/>
    </source>
</evidence>
<name>A0A9P7KII6_9AGAR</name>
<evidence type="ECO:0000313" key="16">
    <source>
        <dbReference type="EMBL" id="KAG5651688.1"/>
    </source>
</evidence>
<reference evidence="16" key="1">
    <citation type="submission" date="2021-02" db="EMBL/GenBank/DDBJ databases">
        <authorList>
            <person name="Nieuwenhuis M."/>
            <person name="Van De Peppel L.J.J."/>
        </authorList>
    </citation>
    <scope>NUCLEOTIDE SEQUENCE</scope>
    <source>
        <strain evidence="16">D49</strain>
    </source>
</reference>
<keyword evidence="5 15" id="KW-0378">Hydrolase</keyword>
<evidence type="ECO:0000256" key="3">
    <source>
        <dbReference type="ARBA" id="ARBA00022525"/>
    </source>
</evidence>
<keyword evidence="10" id="KW-0961">Cell wall biogenesis/degradation</keyword>
<organism evidence="16 17">
    <name type="scientific">Sphagnurus paluster</name>
    <dbReference type="NCBI Taxonomy" id="117069"/>
    <lineage>
        <taxon>Eukaryota</taxon>
        <taxon>Fungi</taxon>
        <taxon>Dikarya</taxon>
        <taxon>Basidiomycota</taxon>
        <taxon>Agaricomycotina</taxon>
        <taxon>Agaricomycetes</taxon>
        <taxon>Agaricomycetidae</taxon>
        <taxon>Agaricales</taxon>
        <taxon>Tricholomatineae</taxon>
        <taxon>Lyophyllaceae</taxon>
        <taxon>Sphagnurus</taxon>
    </lineage>
</organism>
<keyword evidence="6" id="KW-1015">Disulfide bond</keyword>
<dbReference type="GO" id="GO:0071555">
    <property type="term" value="P:cell wall organization"/>
    <property type="evidence" value="ECO:0007669"/>
    <property type="project" value="UniProtKB-KW"/>
</dbReference>
<dbReference type="Gene3D" id="2.160.20.10">
    <property type="entry name" value="Single-stranded right-handed beta-helix, Pectin lyase-like"/>
    <property type="match status" value="1"/>
</dbReference>
<dbReference type="AlphaFoldDB" id="A0A9P7KII6"/>
<dbReference type="InterPro" id="IPR012334">
    <property type="entry name" value="Pectin_lyas_fold"/>
</dbReference>
<dbReference type="Pfam" id="PF00295">
    <property type="entry name" value="Glyco_hydro_28"/>
    <property type="match status" value="1"/>
</dbReference>
<dbReference type="GO" id="GO:0000272">
    <property type="term" value="P:polysaccharide catabolic process"/>
    <property type="evidence" value="ECO:0007669"/>
    <property type="project" value="UniProtKB-KW"/>
</dbReference>
<evidence type="ECO:0000256" key="9">
    <source>
        <dbReference type="ARBA" id="ARBA00023295"/>
    </source>
</evidence>
<dbReference type="GO" id="GO:0047911">
    <property type="term" value="F:galacturan 1,4-alpha-galacturonidase activity"/>
    <property type="evidence" value="ECO:0007669"/>
    <property type="project" value="UniProtKB-EC"/>
</dbReference>
<evidence type="ECO:0000256" key="8">
    <source>
        <dbReference type="ARBA" id="ARBA00023277"/>
    </source>
</evidence>
<proteinExistence type="inferred from homology"/>
<keyword evidence="11" id="KW-0624">Polysaccharide degradation</keyword>
<keyword evidence="8" id="KW-0119">Carbohydrate metabolism</keyword>
<dbReference type="Proteomes" id="UP000717328">
    <property type="component" value="Unassembled WGS sequence"/>
</dbReference>
<dbReference type="InterPro" id="IPR011050">
    <property type="entry name" value="Pectin_lyase_fold/virulence"/>
</dbReference>
<dbReference type="EMBL" id="JABCKI010000211">
    <property type="protein sequence ID" value="KAG5651688.1"/>
    <property type="molecule type" value="Genomic_DNA"/>
</dbReference>
<keyword evidence="9 15" id="KW-0326">Glycosidase</keyword>
<dbReference type="GO" id="GO:0005576">
    <property type="term" value="C:extracellular region"/>
    <property type="evidence" value="ECO:0007669"/>
    <property type="project" value="UniProtKB-SubCell"/>
</dbReference>
<evidence type="ECO:0000256" key="2">
    <source>
        <dbReference type="ARBA" id="ARBA00008834"/>
    </source>
</evidence>
<evidence type="ECO:0000256" key="10">
    <source>
        <dbReference type="ARBA" id="ARBA00023316"/>
    </source>
</evidence>
<reference evidence="16" key="2">
    <citation type="submission" date="2021-10" db="EMBL/GenBank/DDBJ databases">
        <title>Phylogenomics reveals ancestral predisposition of the termite-cultivated fungus Termitomyces towards a domesticated lifestyle.</title>
        <authorList>
            <person name="Auxier B."/>
            <person name="Grum-Grzhimaylo A."/>
            <person name="Cardenas M.E."/>
            <person name="Lodge J.D."/>
            <person name="Laessoe T."/>
            <person name="Pedersen O."/>
            <person name="Smith M.E."/>
            <person name="Kuyper T.W."/>
            <person name="Franco-Molano E.A."/>
            <person name="Baroni T.J."/>
            <person name="Aanen D.K."/>
        </authorList>
    </citation>
    <scope>NUCLEOTIDE SEQUENCE</scope>
    <source>
        <strain evidence="16">D49</strain>
    </source>
</reference>
<evidence type="ECO:0000256" key="6">
    <source>
        <dbReference type="ARBA" id="ARBA00023157"/>
    </source>
</evidence>
<comment type="catalytic activity">
    <reaction evidence="14">
        <text>[(1-&gt;4)-alpha-D-galacturonosyl](n) + H2O = alpha-D-galacturonate + [(1-&gt;4)-alpha-D-galacturonosyl](n-1)</text>
        <dbReference type="Rhea" id="RHEA:14117"/>
        <dbReference type="Rhea" id="RHEA-COMP:14570"/>
        <dbReference type="Rhea" id="RHEA-COMP:14572"/>
        <dbReference type="ChEBI" id="CHEBI:15377"/>
        <dbReference type="ChEBI" id="CHEBI:58658"/>
        <dbReference type="ChEBI" id="CHEBI:140523"/>
        <dbReference type="EC" id="3.2.1.67"/>
    </reaction>
</comment>
<sequence>MSWNLTSATVNLKGYLSNQASWFVVTGSDFVIDAQNTGGIQGNGQSWWSYFQTHTKADGDGRPIALTLWKATRGTIKNFRIVSPPFWANTAAESTGIIYDGMYVNATNADPLYAGKK</sequence>
<evidence type="ECO:0000256" key="12">
    <source>
        <dbReference type="ARBA" id="ARBA00037312"/>
    </source>
</evidence>
<dbReference type="SUPFAM" id="SSF51126">
    <property type="entry name" value="Pectin lyase-like"/>
    <property type="match status" value="1"/>
</dbReference>
<dbReference type="PANTHER" id="PTHR31736:SF12">
    <property type="entry name" value="EXO-POLYGALACTURONASE, PUTATIVE-RELATED"/>
    <property type="match status" value="1"/>
</dbReference>
<comment type="similarity">
    <text evidence="2 15">Belongs to the glycosyl hydrolase 28 family.</text>
</comment>
<evidence type="ECO:0000256" key="5">
    <source>
        <dbReference type="ARBA" id="ARBA00022801"/>
    </source>
</evidence>
<evidence type="ECO:0000313" key="17">
    <source>
        <dbReference type="Proteomes" id="UP000717328"/>
    </source>
</evidence>
<gene>
    <name evidence="16" type="ORF">H0H81_007819</name>
</gene>
<evidence type="ECO:0000256" key="14">
    <source>
        <dbReference type="ARBA" id="ARBA00048766"/>
    </source>
</evidence>
<keyword evidence="7" id="KW-0325">Glycoprotein</keyword>
<comment type="caution">
    <text evidence="16">The sequence shown here is derived from an EMBL/GenBank/DDBJ whole genome shotgun (WGS) entry which is preliminary data.</text>
</comment>
<protein>
    <recommendedName>
        <fullName evidence="13">galacturonan 1,4-alpha-galacturonidase</fullName>
        <ecNumber evidence="13">3.2.1.67</ecNumber>
    </recommendedName>
</protein>
<evidence type="ECO:0000256" key="7">
    <source>
        <dbReference type="ARBA" id="ARBA00023180"/>
    </source>
</evidence>
<keyword evidence="3" id="KW-0964">Secreted</keyword>